<dbReference type="EMBL" id="JAWJWF010000052">
    <property type="protein sequence ID" value="KAK6617219.1"/>
    <property type="molecule type" value="Genomic_DNA"/>
</dbReference>
<dbReference type="Proteomes" id="UP001359485">
    <property type="component" value="Unassembled WGS sequence"/>
</dbReference>
<evidence type="ECO:0000256" key="2">
    <source>
        <dbReference type="ARBA" id="ARBA00005988"/>
    </source>
</evidence>
<dbReference type="PROSITE" id="PS52035">
    <property type="entry name" value="PEPTIDASE_M14"/>
    <property type="match status" value="1"/>
</dbReference>
<keyword evidence="9" id="KW-1185">Reference proteome</keyword>
<comment type="similarity">
    <text evidence="2 5">Belongs to the peptidase M14 family.</text>
</comment>
<evidence type="ECO:0000256" key="4">
    <source>
        <dbReference type="ARBA" id="ARBA00026108"/>
    </source>
</evidence>
<dbReference type="InterPro" id="IPR011989">
    <property type="entry name" value="ARM-like"/>
</dbReference>
<accession>A0ABR1ADQ0</accession>
<dbReference type="EC" id="3.4.17.24" evidence="4"/>
<comment type="cofactor">
    <cofactor evidence="1">
        <name>Zn(2+)</name>
        <dbReference type="ChEBI" id="CHEBI:29105"/>
    </cofactor>
</comment>
<evidence type="ECO:0000313" key="8">
    <source>
        <dbReference type="EMBL" id="KAK6617219.1"/>
    </source>
</evidence>
<evidence type="ECO:0000256" key="3">
    <source>
        <dbReference type="ARBA" id="ARBA00024524"/>
    </source>
</evidence>
<evidence type="ECO:0000256" key="6">
    <source>
        <dbReference type="SAM" id="MobiDB-lite"/>
    </source>
</evidence>
<comment type="caution">
    <text evidence="8">The sequence shown here is derived from an EMBL/GenBank/DDBJ whole genome shotgun (WGS) entry which is preliminary data.</text>
</comment>
<proteinExistence type="inferred from homology"/>
<dbReference type="Pfam" id="PF00246">
    <property type="entry name" value="Peptidase_M14"/>
    <property type="match status" value="1"/>
</dbReference>
<comment type="caution">
    <text evidence="5">Lacks conserved residue(s) required for the propagation of feature annotation.</text>
</comment>
<evidence type="ECO:0000259" key="7">
    <source>
        <dbReference type="PROSITE" id="PS52035"/>
    </source>
</evidence>
<evidence type="ECO:0000256" key="5">
    <source>
        <dbReference type="PROSITE-ProRule" id="PRU01379"/>
    </source>
</evidence>
<dbReference type="InterPro" id="IPR040626">
    <property type="entry name" value="Pepdidase_M14_N"/>
</dbReference>
<comment type="catalytic activity">
    <reaction evidence="3">
        <text>C-terminal L-alpha-aminoacyl-L-glutamyl-L-glutamyl-[tubulin] + H2O = C-terminal L-alpha-aminoacyl-L-glutamyl-[tubulin] + L-glutamate</text>
        <dbReference type="Rhea" id="RHEA:63792"/>
        <dbReference type="Rhea" id="RHEA-COMP:16435"/>
        <dbReference type="Rhea" id="RHEA-COMP:16436"/>
        <dbReference type="ChEBI" id="CHEBI:15377"/>
        <dbReference type="ChEBI" id="CHEBI:29985"/>
        <dbReference type="ChEBI" id="CHEBI:149555"/>
        <dbReference type="ChEBI" id="CHEBI:149556"/>
        <dbReference type="EC" id="3.4.17.24"/>
    </reaction>
    <physiologicalReaction direction="left-to-right" evidence="3">
        <dbReference type="Rhea" id="RHEA:63793"/>
    </physiologicalReaction>
</comment>
<dbReference type="Pfam" id="PF18027">
    <property type="entry name" value="Pepdidase_M14_N"/>
    <property type="match status" value="1"/>
</dbReference>
<name>A0ABR1ADQ0_POLSC</name>
<dbReference type="SUPFAM" id="SSF53187">
    <property type="entry name" value="Zn-dependent exopeptidases"/>
    <property type="match status" value="1"/>
</dbReference>
<dbReference type="Gene3D" id="1.25.10.10">
    <property type="entry name" value="Leucine-rich Repeat Variant"/>
    <property type="match status" value="1"/>
</dbReference>
<sequence>MHDALLDPNGFPHSYVSLSDTILSRKQSRLSRLKRVVELGMEHDNLNEVLLEKLKVYSQKPNDCIEGVRSVAARLHSRAASQDKFVKTKTVERIWQKNQGGLTLILYMLETVRDPLTAVSLAGILHECVATKTGKNRSPAISQLVHLNATQSLTKQLNALQVKESIPVNDILIQEIIWTLSQLAQRDSKFSLKTRLLGAVKTFHYFLKAYHNHAKLLHPILLITKALSRNSNTSAVLAKDGIVTTMEKVLSNIGFTPSVKLRLTLNIFSYLSKNKICCSRIIQSNVLSLILRIFERWERYEGKTRLKICHYSVVTLQRVCYLKHGRKAVRSLSGVAVLYKFCQSCPEDKLYDQILARVCGIVNFCLERKTLPVEETCNPAKFVLPNVSDSVLGDKSSSPLRDTTPDFDEGDSEDELLDDLEEDGVVQVQGVDPDESKILPQIAKERNVDDLKMYSNFCKELMQEFGENATTQSNFSKSQTSSNNNSKTMLRIRKERSKTLMSELYNKCTFLALDKGRYLTTNIKFLSKEKLHNLDMRFISSEVSLTNKYRPKVAVDNFIDRRKMSVENLLENSKKTPSNSIQPKVYSKEDLISLNILKNLHQEHGMLHAYSMIASQVKSVAPFVKVAYPDLMGGEGFGKLEPLSVKDRKVCRQKLLESVDKGFQSTSPMCNVVYDLDSLITNAKTGSAQEKRELFNNDEKRIGEKLSVTHLVFESRFESGNLRKAIQVGPREYELILNSDVNSDRHHNWFYFEINNMDNTAPYIFNIVNFEKMNSQFNYGMKPILYSVQEALLGRPGWIRTGTDICYFRNSYQKTTGQQKCYFTTTFSITFQHNLDVCYIAYHFPYTYSQLLSRIWKWSCSINYAVTYFRAEPLCETLNGNQLPVLTITAIDATSNEILERETIFLTARVHPGESNSSWIMLGTLQFLLSSHPQAVSLRKRYVFKVVPMLNVEGVINGW</sequence>
<dbReference type="SUPFAM" id="SSF48371">
    <property type="entry name" value="ARM repeat"/>
    <property type="match status" value="1"/>
</dbReference>
<protein>
    <recommendedName>
        <fullName evidence="4">tubulin-glutamate carboxypeptidase</fullName>
        <ecNumber evidence="4">3.4.17.24</ecNumber>
    </recommendedName>
</protein>
<dbReference type="Gene3D" id="2.60.40.3120">
    <property type="match status" value="1"/>
</dbReference>
<dbReference type="InterPro" id="IPR000834">
    <property type="entry name" value="Peptidase_M14"/>
</dbReference>
<reference evidence="8 9" key="1">
    <citation type="submission" date="2023-09" db="EMBL/GenBank/DDBJ databases">
        <title>Genomes of two closely related lineages of the louse Polyplax serrata with different host specificities.</title>
        <authorList>
            <person name="Martinu J."/>
            <person name="Tarabai H."/>
            <person name="Stefka J."/>
            <person name="Hypsa V."/>
        </authorList>
    </citation>
    <scope>NUCLEOTIDE SEQUENCE [LARGE SCALE GENOMIC DNA]</scope>
    <source>
        <strain evidence="8">98ZLc_SE</strain>
    </source>
</reference>
<organism evidence="8 9">
    <name type="scientific">Polyplax serrata</name>
    <name type="common">Common mouse louse</name>
    <dbReference type="NCBI Taxonomy" id="468196"/>
    <lineage>
        <taxon>Eukaryota</taxon>
        <taxon>Metazoa</taxon>
        <taxon>Ecdysozoa</taxon>
        <taxon>Arthropoda</taxon>
        <taxon>Hexapoda</taxon>
        <taxon>Insecta</taxon>
        <taxon>Pterygota</taxon>
        <taxon>Neoptera</taxon>
        <taxon>Paraneoptera</taxon>
        <taxon>Psocodea</taxon>
        <taxon>Troctomorpha</taxon>
        <taxon>Phthiraptera</taxon>
        <taxon>Anoplura</taxon>
        <taxon>Polyplacidae</taxon>
        <taxon>Polyplax</taxon>
    </lineage>
</organism>
<dbReference type="Gene3D" id="3.40.630.10">
    <property type="entry name" value="Zn peptidases"/>
    <property type="match status" value="1"/>
</dbReference>
<gene>
    <name evidence="8" type="ORF">RUM44_005550</name>
</gene>
<feature type="domain" description="Peptidase M14" evidence="7">
    <location>
        <begin position="844"/>
        <end position="959"/>
    </location>
</feature>
<feature type="region of interest" description="Disordered" evidence="6">
    <location>
        <begin position="392"/>
        <end position="413"/>
    </location>
</feature>
<dbReference type="PANTHER" id="PTHR12756">
    <property type="entry name" value="CYTOSOLIC CARBOXYPEPTIDASE"/>
    <property type="match status" value="1"/>
</dbReference>
<dbReference type="Pfam" id="PF25571">
    <property type="entry name" value="TPR_CCP1_N"/>
    <property type="match status" value="1"/>
</dbReference>
<evidence type="ECO:0000256" key="1">
    <source>
        <dbReference type="ARBA" id="ARBA00001947"/>
    </source>
</evidence>
<dbReference type="PANTHER" id="PTHR12756:SF11">
    <property type="entry name" value="CYTOSOLIC CARBOXYPEPTIDASE 1"/>
    <property type="match status" value="1"/>
</dbReference>
<dbReference type="InterPro" id="IPR050821">
    <property type="entry name" value="Cytosolic_carboxypeptidase"/>
</dbReference>
<dbReference type="InterPro" id="IPR016024">
    <property type="entry name" value="ARM-type_fold"/>
</dbReference>
<evidence type="ECO:0000313" key="9">
    <source>
        <dbReference type="Proteomes" id="UP001359485"/>
    </source>
</evidence>